<reference evidence="2 3" key="1">
    <citation type="submission" date="2019-02" db="EMBL/GenBank/DDBJ databases">
        <title>Genome sequencing of the rare red list fungi Antrodiella citrinella (Flaviporus citrinellus).</title>
        <authorList>
            <person name="Buettner E."/>
            <person name="Kellner H."/>
        </authorList>
    </citation>
    <scope>NUCLEOTIDE SEQUENCE [LARGE SCALE GENOMIC DNA]</scope>
    <source>
        <strain evidence="2 3">DSM 108506</strain>
    </source>
</reference>
<feature type="region of interest" description="Disordered" evidence="1">
    <location>
        <begin position="119"/>
        <end position="189"/>
    </location>
</feature>
<feature type="region of interest" description="Disordered" evidence="1">
    <location>
        <begin position="1"/>
        <end position="27"/>
    </location>
</feature>
<sequence>MGGETREKAKEMEPQGHNLGGTLGVEGQEHDWTPAASAIRNVCDAAFPAFRHQQPGEKHLCPFDIAGLALSRHVLDPEDSLHNQDPEVQQILRTTLETSAEEARRDYFQLASGRTLKACQKRKLQDEEDSSGSTALFQYKRRRPLASGPASSKRPNIYSSGLPYDDPVSDPTITKAERRKEKKRADNKRCLSRRFSSRASETYLATGGFEASDLRIATTGWCGVDLHQANDVKRLLRKWEAGEASNLIKHMQLVPFGNPHLNHGEAGAQPHTYILDASARLVVMRTSLSKWMRERAALLGPKALELVASTFIDEGDRKGNNRGQHYFSVFGIDGNCKKGLCRTGYHSVIKDGKDNAAAFNEFWDPNMQAINNHVSSTMKLHFPELAAKLEEINQRILESWSERGVYYVGPAPPGNKEKVWLVLWEAGVVIQVPMGVLLIYPSALILHFNVKIEDVELVVTKDGKSPLPDRSNSQPLHSVTEENPSGARCSMVWFTQASIFRAAELAGTTMTATKAMEKEAQRKAPRKEPYYVTTYNAAAALAANHFPVRL</sequence>
<dbReference type="Proteomes" id="UP000308730">
    <property type="component" value="Unassembled WGS sequence"/>
</dbReference>
<proteinExistence type="predicted"/>
<gene>
    <name evidence="2" type="ORF">EUX98_g8503</name>
</gene>
<evidence type="ECO:0000256" key="1">
    <source>
        <dbReference type="SAM" id="MobiDB-lite"/>
    </source>
</evidence>
<organism evidence="2 3">
    <name type="scientific">Antrodiella citrinella</name>
    <dbReference type="NCBI Taxonomy" id="2447956"/>
    <lineage>
        <taxon>Eukaryota</taxon>
        <taxon>Fungi</taxon>
        <taxon>Dikarya</taxon>
        <taxon>Basidiomycota</taxon>
        <taxon>Agaricomycotina</taxon>
        <taxon>Agaricomycetes</taxon>
        <taxon>Polyporales</taxon>
        <taxon>Steccherinaceae</taxon>
        <taxon>Antrodiella</taxon>
    </lineage>
</organism>
<feature type="compositionally biased region" description="Basic and acidic residues" evidence="1">
    <location>
        <begin position="175"/>
        <end position="189"/>
    </location>
</feature>
<dbReference type="OrthoDB" id="3266461at2759"/>
<dbReference type="EMBL" id="SGPM01000474">
    <property type="protein sequence ID" value="THH20863.1"/>
    <property type="molecule type" value="Genomic_DNA"/>
</dbReference>
<protein>
    <submittedName>
        <fullName evidence="2">Uncharacterized protein</fullName>
    </submittedName>
</protein>
<name>A0A4V3XGC3_9APHY</name>
<evidence type="ECO:0000313" key="2">
    <source>
        <dbReference type="EMBL" id="THH20863.1"/>
    </source>
</evidence>
<feature type="compositionally biased region" description="Polar residues" evidence="1">
    <location>
        <begin position="470"/>
        <end position="483"/>
    </location>
</feature>
<feature type="compositionally biased region" description="Polar residues" evidence="1">
    <location>
        <begin position="149"/>
        <end position="159"/>
    </location>
</feature>
<comment type="caution">
    <text evidence="2">The sequence shown here is derived from an EMBL/GenBank/DDBJ whole genome shotgun (WGS) entry which is preliminary data.</text>
</comment>
<feature type="compositionally biased region" description="Basic and acidic residues" evidence="1">
    <location>
        <begin position="1"/>
        <end position="14"/>
    </location>
</feature>
<keyword evidence="3" id="KW-1185">Reference proteome</keyword>
<dbReference type="AlphaFoldDB" id="A0A4V3XGC3"/>
<evidence type="ECO:0000313" key="3">
    <source>
        <dbReference type="Proteomes" id="UP000308730"/>
    </source>
</evidence>
<feature type="region of interest" description="Disordered" evidence="1">
    <location>
        <begin position="463"/>
        <end position="484"/>
    </location>
</feature>
<accession>A0A4V3XGC3</accession>